<evidence type="ECO:0000256" key="1">
    <source>
        <dbReference type="SAM" id="MobiDB-lite"/>
    </source>
</evidence>
<dbReference type="OrthoDB" id="45866at2759"/>
<comment type="caution">
    <text evidence="3">The sequence shown here is derived from an EMBL/GenBank/DDBJ whole genome shotgun (WGS) entry which is preliminary data.</text>
</comment>
<keyword evidence="4" id="KW-1185">Reference proteome</keyword>
<dbReference type="PANTHER" id="PTHR31134:SF1">
    <property type="entry name" value="TRANSMEMBRANE PROTEIN 128"/>
    <property type="match status" value="1"/>
</dbReference>
<keyword evidence="2" id="KW-0812">Transmembrane</keyword>
<dbReference type="Proteomes" id="UP000693970">
    <property type="component" value="Unassembled WGS sequence"/>
</dbReference>
<dbReference type="AlphaFoldDB" id="A0A9K3LMN8"/>
<proteinExistence type="predicted"/>
<feature type="transmembrane region" description="Helical" evidence="2">
    <location>
        <begin position="150"/>
        <end position="173"/>
    </location>
</feature>
<evidence type="ECO:0000256" key="2">
    <source>
        <dbReference type="SAM" id="Phobius"/>
    </source>
</evidence>
<evidence type="ECO:0000313" key="3">
    <source>
        <dbReference type="EMBL" id="KAG7365299.1"/>
    </source>
</evidence>
<dbReference type="Pfam" id="PF20479">
    <property type="entry name" value="TMEM128"/>
    <property type="match status" value="1"/>
</dbReference>
<feature type="compositionally biased region" description="Low complexity" evidence="1">
    <location>
        <begin position="15"/>
        <end position="45"/>
    </location>
</feature>
<gene>
    <name evidence="3" type="ORF">IV203_038502</name>
</gene>
<name>A0A9K3LMN8_9STRA</name>
<protein>
    <recommendedName>
        <fullName evidence="5">Transmembrane protein</fullName>
    </recommendedName>
</protein>
<evidence type="ECO:0000313" key="4">
    <source>
        <dbReference type="Proteomes" id="UP000693970"/>
    </source>
</evidence>
<evidence type="ECO:0008006" key="5">
    <source>
        <dbReference type="Google" id="ProtNLM"/>
    </source>
</evidence>
<feature type="transmembrane region" description="Helical" evidence="2">
    <location>
        <begin position="55"/>
        <end position="75"/>
    </location>
</feature>
<reference evidence="3" key="1">
    <citation type="journal article" date="2021" name="Sci. Rep.">
        <title>Diploid genomic architecture of Nitzschia inconspicua, an elite biomass production diatom.</title>
        <authorList>
            <person name="Oliver A."/>
            <person name="Podell S."/>
            <person name="Pinowska A."/>
            <person name="Traller J.C."/>
            <person name="Smith S.R."/>
            <person name="McClure R."/>
            <person name="Beliaev A."/>
            <person name="Bohutskyi P."/>
            <person name="Hill E.A."/>
            <person name="Rabines A."/>
            <person name="Zheng H."/>
            <person name="Allen L.Z."/>
            <person name="Kuo A."/>
            <person name="Grigoriev I.V."/>
            <person name="Allen A.E."/>
            <person name="Hazlebeck D."/>
            <person name="Allen E.E."/>
        </authorList>
    </citation>
    <scope>NUCLEOTIDE SEQUENCE</scope>
    <source>
        <strain evidence="3">Hildebrandi</strain>
    </source>
</reference>
<feature type="transmembrane region" description="Helical" evidence="2">
    <location>
        <begin position="121"/>
        <end position="144"/>
    </location>
</feature>
<keyword evidence="2" id="KW-1133">Transmembrane helix</keyword>
<reference evidence="3" key="2">
    <citation type="submission" date="2021-04" db="EMBL/GenBank/DDBJ databases">
        <authorList>
            <person name="Podell S."/>
        </authorList>
    </citation>
    <scope>NUCLEOTIDE SEQUENCE</scope>
    <source>
        <strain evidence="3">Hildebrandi</strain>
    </source>
</reference>
<organism evidence="3 4">
    <name type="scientific">Nitzschia inconspicua</name>
    <dbReference type="NCBI Taxonomy" id="303405"/>
    <lineage>
        <taxon>Eukaryota</taxon>
        <taxon>Sar</taxon>
        <taxon>Stramenopiles</taxon>
        <taxon>Ochrophyta</taxon>
        <taxon>Bacillariophyta</taxon>
        <taxon>Bacillariophyceae</taxon>
        <taxon>Bacillariophycidae</taxon>
        <taxon>Bacillariales</taxon>
        <taxon>Bacillariaceae</taxon>
        <taxon>Nitzschia</taxon>
    </lineage>
</organism>
<keyword evidence="2" id="KW-0472">Membrane</keyword>
<dbReference type="InterPro" id="IPR033579">
    <property type="entry name" value="TMEM128"/>
</dbReference>
<sequence>MSTSAASASYRRVPQNEQQAAAAAASSGGGSSESSASNNSNVSQRSRGERLQDKCTAAIWIVGAYMISQWTNFYTVLRNSDEVNRTLLNISFVGFVIVITLLLYLMIYLPKVKGLTDPTAWGVYCPNTVPVMGVTTVVSFLILIRALWPLWGFVAPFYAGSQVMGWLMATHFIPTSGLC</sequence>
<feature type="transmembrane region" description="Helical" evidence="2">
    <location>
        <begin position="87"/>
        <end position="109"/>
    </location>
</feature>
<feature type="region of interest" description="Disordered" evidence="1">
    <location>
        <begin position="1"/>
        <end position="49"/>
    </location>
</feature>
<dbReference type="PANTHER" id="PTHR31134">
    <property type="entry name" value="TRANSMEMBRANE PROTEIN 128"/>
    <property type="match status" value="1"/>
</dbReference>
<accession>A0A9K3LMN8</accession>
<dbReference type="EMBL" id="JAGRRH010000009">
    <property type="protein sequence ID" value="KAG7365299.1"/>
    <property type="molecule type" value="Genomic_DNA"/>
</dbReference>